<dbReference type="Gene3D" id="3.90.550.20">
    <property type="match status" value="1"/>
</dbReference>
<dbReference type="PANTHER" id="PTHR32385:SF23">
    <property type="entry name" value="NUCLEOTIDE-DIPHOSPHO-SUGAR TRANSFERASE"/>
    <property type="match status" value="1"/>
</dbReference>
<dbReference type="InterPro" id="IPR051706">
    <property type="entry name" value="Glycosyltransferase_domain"/>
</dbReference>
<dbReference type="Proteomes" id="UP000013827">
    <property type="component" value="Unassembled WGS sequence"/>
</dbReference>
<accession>A0A0D3HZX4</accession>
<proteinExistence type="predicted"/>
<organism evidence="2 3">
    <name type="scientific">Emiliania huxleyi (strain CCMP1516)</name>
    <dbReference type="NCBI Taxonomy" id="280463"/>
    <lineage>
        <taxon>Eukaryota</taxon>
        <taxon>Haptista</taxon>
        <taxon>Haptophyta</taxon>
        <taxon>Prymnesiophyceae</taxon>
        <taxon>Isochrysidales</taxon>
        <taxon>Noelaerhabdaceae</taxon>
        <taxon>Emiliania</taxon>
    </lineage>
</organism>
<dbReference type="KEGG" id="ehx:EMIHUDRAFT_221063"/>
<dbReference type="RefSeq" id="XP_005756988.1">
    <property type="nucleotide sequence ID" value="XM_005756931.1"/>
</dbReference>
<keyword evidence="3" id="KW-1185">Reference proteome</keyword>
<keyword evidence="1" id="KW-0808">Transferase</keyword>
<dbReference type="SUPFAM" id="SSF53448">
    <property type="entry name" value="Nucleotide-diphospho-sugar transferases"/>
    <property type="match status" value="1"/>
</dbReference>
<reference evidence="3" key="1">
    <citation type="journal article" date="2013" name="Nature">
        <title>Pan genome of the phytoplankton Emiliania underpins its global distribution.</title>
        <authorList>
            <person name="Read B.A."/>
            <person name="Kegel J."/>
            <person name="Klute M.J."/>
            <person name="Kuo A."/>
            <person name="Lefebvre S.C."/>
            <person name="Maumus F."/>
            <person name="Mayer C."/>
            <person name="Miller J."/>
            <person name="Monier A."/>
            <person name="Salamov A."/>
            <person name="Young J."/>
            <person name="Aguilar M."/>
            <person name="Claverie J.M."/>
            <person name="Frickenhaus S."/>
            <person name="Gonzalez K."/>
            <person name="Herman E.K."/>
            <person name="Lin Y.C."/>
            <person name="Napier J."/>
            <person name="Ogata H."/>
            <person name="Sarno A.F."/>
            <person name="Shmutz J."/>
            <person name="Schroeder D."/>
            <person name="de Vargas C."/>
            <person name="Verret F."/>
            <person name="von Dassow P."/>
            <person name="Valentin K."/>
            <person name="Van de Peer Y."/>
            <person name="Wheeler G."/>
            <person name="Dacks J.B."/>
            <person name="Delwiche C.F."/>
            <person name="Dyhrman S.T."/>
            <person name="Glockner G."/>
            <person name="John U."/>
            <person name="Richards T."/>
            <person name="Worden A.Z."/>
            <person name="Zhang X."/>
            <person name="Grigoriev I.V."/>
            <person name="Allen A.E."/>
            <person name="Bidle K."/>
            <person name="Borodovsky M."/>
            <person name="Bowler C."/>
            <person name="Brownlee C."/>
            <person name="Cock J.M."/>
            <person name="Elias M."/>
            <person name="Gladyshev V.N."/>
            <person name="Groth M."/>
            <person name="Guda C."/>
            <person name="Hadaegh A."/>
            <person name="Iglesias-Rodriguez M.D."/>
            <person name="Jenkins J."/>
            <person name="Jones B.M."/>
            <person name="Lawson T."/>
            <person name="Leese F."/>
            <person name="Lindquist E."/>
            <person name="Lobanov A."/>
            <person name="Lomsadze A."/>
            <person name="Malik S.B."/>
            <person name="Marsh M.E."/>
            <person name="Mackinder L."/>
            <person name="Mock T."/>
            <person name="Mueller-Roeber B."/>
            <person name="Pagarete A."/>
            <person name="Parker M."/>
            <person name="Probert I."/>
            <person name="Quesneville H."/>
            <person name="Raines C."/>
            <person name="Rensing S.A."/>
            <person name="Riano-Pachon D.M."/>
            <person name="Richier S."/>
            <person name="Rokitta S."/>
            <person name="Shiraiwa Y."/>
            <person name="Soanes D.M."/>
            <person name="van der Giezen M."/>
            <person name="Wahlund T.M."/>
            <person name="Williams B."/>
            <person name="Wilson W."/>
            <person name="Wolfe G."/>
            <person name="Wurch L.L."/>
        </authorList>
    </citation>
    <scope>NUCLEOTIDE SEQUENCE</scope>
</reference>
<evidence type="ECO:0000256" key="1">
    <source>
        <dbReference type="ARBA" id="ARBA00022679"/>
    </source>
</evidence>
<dbReference type="AlphaFoldDB" id="A0A0D3HZX4"/>
<dbReference type="Pfam" id="PF04488">
    <property type="entry name" value="Gly_transf_sug"/>
    <property type="match status" value="1"/>
</dbReference>
<dbReference type="PANTHER" id="PTHR32385">
    <property type="entry name" value="MANNOSYL PHOSPHORYLINOSITOL CERAMIDE SYNTHASE"/>
    <property type="match status" value="1"/>
</dbReference>
<dbReference type="GO" id="GO:0000030">
    <property type="term" value="F:mannosyltransferase activity"/>
    <property type="evidence" value="ECO:0007669"/>
    <property type="project" value="TreeGrafter"/>
</dbReference>
<dbReference type="InterPro" id="IPR029044">
    <property type="entry name" value="Nucleotide-diphossugar_trans"/>
</dbReference>
<sequence>MDAYFPEFMKEYKKLLDPRKLWDIARIVILYVHGGIYLDHDIECQPGVSFSAPGWADNATELLLPRNYFMGSVPGHPFWRVYWRNVMDLLPKHKEASLPRSVFYYHIKWHCHKLSVWTTVKNSTLSQNVPLEKLT</sequence>
<dbReference type="GO" id="GO:0051999">
    <property type="term" value="P:mannosyl-inositol phosphorylceramide biosynthetic process"/>
    <property type="evidence" value="ECO:0007669"/>
    <property type="project" value="TreeGrafter"/>
</dbReference>
<evidence type="ECO:0000313" key="3">
    <source>
        <dbReference type="Proteomes" id="UP000013827"/>
    </source>
</evidence>
<evidence type="ECO:0008006" key="4">
    <source>
        <dbReference type="Google" id="ProtNLM"/>
    </source>
</evidence>
<dbReference type="InterPro" id="IPR007577">
    <property type="entry name" value="GlycoTrfase_DXD_sugar-bd_CS"/>
</dbReference>
<evidence type="ECO:0000313" key="2">
    <source>
        <dbReference type="EnsemblProtists" id="EOD04559"/>
    </source>
</evidence>
<name>A0A0D3HZX4_EMIH1</name>
<dbReference type="HOGENOM" id="CLU_1889701_0_0_1"/>
<dbReference type="PaxDb" id="2903-EOD04559"/>
<protein>
    <recommendedName>
        <fullName evidence="4">Alpha 1,4-glycosyltransferase domain-containing protein</fullName>
    </recommendedName>
</protein>
<dbReference type="GO" id="GO:0016020">
    <property type="term" value="C:membrane"/>
    <property type="evidence" value="ECO:0007669"/>
    <property type="project" value="GOC"/>
</dbReference>
<reference evidence="2" key="2">
    <citation type="submission" date="2024-10" db="UniProtKB">
        <authorList>
            <consortium name="EnsemblProtists"/>
        </authorList>
    </citation>
    <scope>IDENTIFICATION</scope>
</reference>
<dbReference type="GeneID" id="17250654"/>
<dbReference type="EnsemblProtists" id="EOD04559">
    <property type="protein sequence ID" value="EOD04559"/>
    <property type="gene ID" value="EMIHUDRAFT_221063"/>
</dbReference>